<dbReference type="SMART" id="SM00382">
    <property type="entry name" value="AAA"/>
    <property type="match status" value="1"/>
</dbReference>
<feature type="transmembrane region" description="Helical" evidence="8">
    <location>
        <begin position="190"/>
        <end position="214"/>
    </location>
</feature>
<dbReference type="CDD" id="cd03223">
    <property type="entry name" value="ABCD_peroxisomal_ALDP"/>
    <property type="match status" value="1"/>
</dbReference>
<feature type="domain" description="ABC transporter" evidence="9">
    <location>
        <begin position="370"/>
        <end position="567"/>
    </location>
</feature>
<evidence type="ECO:0000256" key="3">
    <source>
        <dbReference type="ARBA" id="ARBA00022692"/>
    </source>
</evidence>
<dbReference type="EMBL" id="JBHUIP010000009">
    <property type="protein sequence ID" value="MFD2263053.1"/>
    <property type="molecule type" value="Genomic_DNA"/>
</dbReference>
<feature type="transmembrane region" description="Helical" evidence="8">
    <location>
        <begin position="144"/>
        <end position="170"/>
    </location>
</feature>
<dbReference type="PROSITE" id="PS50929">
    <property type="entry name" value="ABC_TM1F"/>
    <property type="match status" value="1"/>
</dbReference>
<comment type="subcellular location">
    <subcellularLocation>
        <location evidence="1">Cell membrane</location>
        <topology evidence="1">Multi-pass membrane protein</topology>
    </subcellularLocation>
</comment>
<reference evidence="12" key="1">
    <citation type="journal article" date="2019" name="Int. J. Syst. Evol. Microbiol.">
        <title>The Global Catalogue of Microorganisms (GCM) 10K type strain sequencing project: providing services to taxonomists for standard genome sequencing and annotation.</title>
        <authorList>
            <consortium name="The Broad Institute Genomics Platform"/>
            <consortium name="The Broad Institute Genome Sequencing Center for Infectious Disease"/>
            <person name="Wu L."/>
            <person name="Ma J."/>
        </authorList>
    </citation>
    <scope>NUCLEOTIDE SEQUENCE [LARGE SCALE GENOMIC DNA]</scope>
    <source>
        <strain evidence="12">CGMCC 1.19062</strain>
    </source>
</reference>
<keyword evidence="12" id="KW-1185">Reference proteome</keyword>
<name>A0ABW5DPJ4_9PROT</name>
<organism evidence="11 12">
    <name type="scientific">Lacibacterium aquatile</name>
    <dbReference type="NCBI Taxonomy" id="1168082"/>
    <lineage>
        <taxon>Bacteria</taxon>
        <taxon>Pseudomonadati</taxon>
        <taxon>Pseudomonadota</taxon>
        <taxon>Alphaproteobacteria</taxon>
        <taxon>Rhodospirillales</taxon>
        <taxon>Rhodospirillaceae</taxon>
    </lineage>
</organism>
<evidence type="ECO:0000256" key="8">
    <source>
        <dbReference type="SAM" id="Phobius"/>
    </source>
</evidence>
<dbReference type="Pfam" id="PF00005">
    <property type="entry name" value="ABC_tran"/>
    <property type="match status" value="1"/>
</dbReference>
<protein>
    <submittedName>
        <fullName evidence="11">ABC transporter ATP-binding protein/permease</fullName>
    </submittedName>
</protein>
<dbReference type="PANTHER" id="PTHR11384:SF59">
    <property type="entry name" value="LYSOSOMAL COBALAMIN TRANSPORTER ABCD4"/>
    <property type="match status" value="1"/>
</dbReference>
<comment type="caution">
    <text evidence="11">The sequence shown here is derived from an EMBL/GenBank/DDBJ whole genome shotgun (WGS) entry which is preliminary data.</text>
</comment>
<keyword evidence="6 8" id="KW-1133">Transmembrane helix</keyword>
<evidence type="ECO:0000259" key="10">
    <source>
        <dbReference type="PROSITE" id="PS50929"/>
    </source>
</evidence>
<proteinExistence type="predicted"/>
<dbReference type="InterPro" id="IPR027417">
    <property type="entry name" value="P-loop_NTPase"/>
</dbReference>
<feature type="transmembrane region" description="Helical" evidence="8">
    <location>
        <begin position="30"/>
        <end position="51"/>
    </location>
</feature>
<dbReference type="PROSITE" id="PS00211">
    <property type="entry name" value="ABC_TRANSPORTER_1"/>
    <property type="match status" value="1"/>
</dbReference>
<dbReference type="InterPro" id="IPR017871">
    <property type="entry name" value="ABC_transporter-like_CS"/>
</dbReference>
<keyword evidence="7 8" id="KW-0472">Membrane</keyword>
<dbReference type="InterPro" id="IPR003439">
    <property type="entry name" value="ABC_transporter-like_ATP-bd"/>
</dbReference>
<dbReference type="GO" id="GO:0005524">
    <property type="term" value="F:ATP binding"/>
    <property type="evidence" value="ECO:0007669"/>
    <property type="project" value="UniProtKB-KW"/>
</dbReference>
<evidence type="ECO:0000313" key="11">
    <source>
        <dbReference type="EMBL" id="MFD2263053.1"/>
    </source>
</evidence>
<evidence type="ECO:0000256" key="2">
    <source>
        <dbReference type="ARBA" id="ARBA00022448"/>
    </source>
</evidence>
<dbReference type="Gene3D" id="3.40.50.300">
    <property type="entry name" value="P-loop containing nucleotide triphosphate hydrolases"/>
    <property type="match status" value="1"/>
</dbReference>
<dbReference type="PROSITE" id="PS50893">
    <property type="entry name" value="ABC_TRANSPORTER_2"/>
    <property type="match status" value="1"/>
</dbReference>
<dbReference type="SUPFAM" id="SSF90123">
    <property type="entry name" value="ABC transporter transmembrane region"/>
    <property type="match status" value="1"/>
</dbReference>
<evidence type="ECO:0000256" key="1">
    <source>
        <dbReference type="ARBA" id="ARBA00004651"/>
    </source>
</evidence>
<dbReference type="InterPro" id="IPR011527">
    <property type="entry name" value="ABC1_TM_dom"/>
</dbReference>
<gene>
    <name evidence="11" type="ORF">ACFSM5_09155</name>
</gene>
<dbReference type="RefSeq" id="WP_379876025.1">
    <property type="nucleotide sequence ID" value="NZ_JBHUIP010000009.1"/>
</dbReference>
<keyword evidence="2" id="KW-0813">Transport</keyword>
<accession>A0ABW5DPJ4</accession>
<dbReference type="InterPro" id="IPR003593">
    <property type="entry name" value="AAA+_ATPase"/>
</dbReference>
<evidence type="ECO:0000256" key="7">
    <source>
        <dbReference type="ARBA" id="ARBA00023136"/>
    </source>
</evidence>
<dbReference type="InterPro" id="IPR050835">
    <property type="entry name" value="ABC_transporter_sub-D"/>
</dbReference>
<keyword evidence="4" id="KW-0547">Nucleotide-binding</keyword>
<evidence type="ECO:0000256" key="4">
    <source>
        <dbReference type="ARBA" id="ARBA00022741"/>
    </source>
</evidence>
<evidence type="ECO:0000259" key="9">
    <source>
        <dbReference type="PROSITE" id="PS50893"/>
    </source>
</evidence>
<evidence type="ECO:0000313" key="12">
    <source>
        <dbReference type="Proteomes" id="UP001597295"/>
    </source>
</evidence>
<evidence type="ECO:0000256" key="6">
    <source>
        <dbReference type="ARBA" id="ARBA00022989"/>
    </source>
</evidence>
<dbReference type="Pfam" id="PF06472">
    <property type="entry name" value="ABC_membrane_2"/>
    <property type="match status" value="1"/>
</dbReference>
<keyword evidence="5 11" id="KW-0067">ATP-binding</keyword>
<keyword evidence="3 8" id="KW-0812">Transmembrane</keyword>
<evidence type="ECO:0000256" key="5">
    <source>
        <dbReference type="ARBA" id="ARBA00022840"/>
    </source>
</evidence>
<dbReference type="Proteomes" id="UP001597295">
    <property type="component" value="Unassembled WGS sequence"/>
</dbReference>
<feature type="domain" description="ABC transmembrane type-1" evidence="10">
    <location>
        <begin position="47"/>
        <end position="334"/>
    </location>
</feature>
<sequence length="567" mass="64171">MIQQPNQQSFWRNLWSLIGPYWTSKDWKAAWTLLVLVLGLNVFGVQLEVWFNQWNNDFYNTLQNYDVDGFWAQMVKFSWLAAIFIVSAVYQLYLQQWLTIRWRRWLTDRFVGRYLSEKIYYRLQMGEAKADNPDQRIADDINKFISYTMALVLGFISAVLTLAAFSLILWNLSGSATLPLFGHEVMIPGYMMWAALLYALCGTVLVHFIGRPLIPLNFDQERREADFRFSLIRMRENAEGVALYEGEAEERKSLTLRFSEVMKNYWAIMNRTKWVTFFTSSYNQAAIIFPFVVAAPRYFAKEIPLGGLMQVSSAFGQVQRSLSFFVNSYSSIAEWRAVVDRLVSFMSAVEQLETSNTLSNIKHLPCTDALKVENLTLELPNGSQLTTPISFEVSAGERVLIVGKSGSGKSTLLRVLAGIWPYAHGSIAVPAQDVLFLPQRPYLPLGNLRGVLSYPAAAGAFSDEAIKAALVVVDLGHLVERLEEERLWSQILSGGEMQRVAIARALLQKPRWLFLDEATSALDEQTEAALYEHLAADPATTIVSVGHRSTLASFHGRKIDLSDFAKG</sequence>
<dbReference type="SUPFAM" id="SSF52540">
    <property type="entry name" value="P-loop containing nucleoside triphosphate hydrolases"/>
    <property type="match status" value="1"/>
</dbReference>
<dbReference type="Gene3D" id="1.20.1560.10">
    <property type="entry name" value="ABC transporter type 1, transmembrane domain"/>
    <property type="match status" value="1"/>
</dbReference>
<dbReference type="InterPro" id="IPR036640">
    <property type="entry name" value="ABC1_TM_sf"/>
</dbReference>
<dbReference type="PANTHER" id="PTHR11384">
    <property type="entry name" value="ATP-BINDING CASSETTE, SUB-FAMILY D MEMBER"/>
    <property type="match status" value="1"/>
</dbReference>
<feature type="transmembrane region" description="Helical" evidence="8">
    <location>
        <begin position="71"/>
        <end position="94"/>
    </location>
</feature>